<evidence type="ECO:0000313" key="3">
    <source>
        <dbReference type="Proteomes" id="UP000645517"/>
    </source>
</evidence>
<reference evidence="3" key="1">
    <citation type="journal article" date="2019" name="Int. J. Syst. Evol. Microbiol.">
        <title>The Global Catalogue of Microorganisms (GCM) 10K type strain sequencing project: providing services to taxonomists for standard genome sequencing and annotation.</title>
        <authorList>
            <consortium name="The Broad Institute Genomics Platform"/>
            <consortium name="The Broad Institute Genome Sequencing Center for Infectious Disease"/>
            <person name="Wu L."/>
            <person name="Ma J."/>
        </authorList>
    </citation>
    <scope>NUCLEOTIDE SEQUENCE [LARGE SCALE GENOMIC DNA]</scope>
    <source>
        <strain evidence="3">JCM 16918</strain>
    </source>
</reference>
<accession>A0ABQ2IT46</accession>
<keyword evidence="1" id="KW-0732">Signal</keyword>
<dbReference type="PROSITE" id="PS51257">
    <property type="entry name" value="PROKAR_LIPOPROTEIN"/>
    <property type="match status" value="1"/>
</dbReference>
<comment type="caution">
    <text evidence="2">The sequence shown here is derived from an EMBL/GenBank/DDBJ whole genome shotgun (WGS) entry which is preliminary data.</text>
</comment>
<dbReference type="RefSeq" id="WP_189053611.1">
    <property type="nucleotide sequence ID" value="NZ_BMOR01000001.1"/>
</dbReference>
<evidence type="ECO:0008006" key="4">
    <source>
        <dbReference type="Google" id="ProtNLM"/>
    </source>
</evidence>
<protein>
    <recommendedName>
        <fullName evidence="4">Lipoprotein</fullName>
    </recommendedName>
</protein>
<name>A0ABQ2IT46_9DEIO</name>
<gene>
    <name evidence="2" type="ORF">GCM10010842_04520</name>
</gene>
<feature type="chain" id="PRO_5046930705" description="Lipoprotein" evidence="1">
    <location>
        <begin position="25"/>
        <end position="140"/>
    </location>
</feature>
<evidence type="ECO:0000313" key="2">
    <source>
        <dbReference type="EMBL" id="GGN29725.1"/>
    </source>
</evidence>
<feature type="signal peptide" evidence="1">
    <location>
        <begin position="1"/>
        <end position="24"/>
    </location>
</feature>
<organism evidence="2 3">
    <name type="scientific">Deinococcus daejeonensis</name>
    <dbReference type="NCBI Taxonomy" id="1007098"/>
    <lineage>
        <taxon>Bacteria</taxon>
        <taxon>Thermotogati</taxon>
        <taxon>Deinococcota</taxon>
        <taxon>Deinococci</taxon>
        <taxon>Deinococcales</taxon>
        <taxon>Deinococcaceae</taxon>
        <taxon>Deinococcus</taxon>
    </lineage>
</organism>
<dbReference type="Proteomes" id="UP000645517">
    <property type="component" value="Unassembled WGS sequence"/>
</dbReference>
<dbReference type="EMBL" id="BMOR01000001">
    <property type="protein sequence ID" value="GGN29725.1"/>
    <property type="molecule type" value="Genomic_DNA"/>
</dbReference>
<keyword evidence="3" id="KW-1185">Reference proteome</keyword>
<evidence type="ECO:0000256" key="1">
    <source>
        <dbReference type="SAM" id="SignalP"/>
    </source>
</evidence>
<proteinExistence type="predicted"/>
<sequence>MTRHVPFLTAGLLLLTACSPTPQATQTAQTAQVAAPEVHSVSVRAVTLPATVRSGESLTVTWEVGVGGCDYPHELRVTREAGGPLLIRAVAPSTSSGVCTTEGIRWQRAGVVVPPSMLGTGGRPLDVRLNGQEIGQVTVQ</sequence>